<dbReference type="EMBL" id="MPUH01000245">
    <property type="protein sequence ID" value="OMJ85187.1"/>
    <property type="molecule type" value="Genomic_DNA"/>
</dbReference>
<dbReference type="EMBL" id="MPUH01000406">
    <property type="protein sequence ID" value="OMJ80830.1"/>
    <property type="molecule type" value="Genomic_DNA"/>
</dbReference>
<feature type="region of interest" description="Disordered" evidence="1">
    <location>
        <begin position="1"/>
        <end position="32"/>
    </location>
</feature>
<evidence type="ECO:0000313" key="2">
    <source>
        <dbReference type="EMBL" id="OMJ80830.1"/>
    </source>
</evidence>
<proteinExistence type="predicted"/>
<name>A0A1R2C853_9CILI</name>
<organism evidence="3 4">
    <name type="scientific">Stentor coeruleus</name>
    <dbReference type="NCBI Taxonomy" id="5963"/>
    <lineage>
        <taxon>Eukaryota</taxon>
        <taxon>Sar</taxon>
        <taxon>Alveolata</taxon>
        <taxon>Ciliophora</taxon>
        <taxon>Postciliodesmatophora</taxon>
        <taxon>Heterotrichea</taxon>
        <taxon>Heterotrichida</taxon>
        <taxon>Stentoridae</taxon>
        <taxon>Stentor</taxon>
    </lineage>
</organism>
<sequence length="138" mass="16041">MRVGRFTVTNLNESAKSDKSNEGRISINPEDSVETISKLAKDTKENKEMQTSLLKSTHKEVPPAPLQKQIDIQDSLDSNYNNLVATHQQFLLDYLVKDTQRQEQIQNIIKEILELYDKNARLEIENYHMKEILNRRKG</sequence>
<evidence type="ECO:0000313" key="3">
    <source>
        <dbReference type="EMBL" id="OMJ85187.1"/>
    </source>
</evidence>
<evidence type="ECO:0000256" key="1">
    <source>
        <dbReference type="SAM" id="MobiDB-lite"/>
    </source>
</evidence>
<protein>
    <submittedName>
        <fullName evidence="3">Uncharacterized protein</fullName>
    </submittedName>
</protein>
<comment type="caution">
    <text evidence="3">The sequence shown here is derived from an EMBL/GenBank/DDBJ whole genome shotgun (WGS) entry which is preliminary data.</text>
</comment>
<evidence type="ECO:0000313" key="4">
    <source>
        <dbReference type="Proteomes" id="UP000187209"/>
    </source>
</evidence>
<dbReference type="Proteomes" id="UP000187209">
    <property type="component" value="Unassembled WGS sequence"/>
</dbReference>
<accession>A0A1R2C853</accession>
<dbReference type="AlphaFoldDB" id="A0A1R2C853"/>
<reference evidence="3 4" key="1">
    <citation type="submission" date="2016-11" db="EMBL/GenBank/DDBJ databases">
        <title>The macronuclear genome of Stentor coeruleus: a giant cell with tiny introns.</title>
        <authorList>
            <person name="Slabodnick M."/>
            <person name="Ruby J.G."/>
            <person name="Reiff S.B."/>
            <person name="Swart E.C."/>
            <person name="Gosai S."/>
            <person name="Prabakaran S."/>
            <person name="Witkowska E."/>
            <person name="Larue G.E."/>
            <person name="Fisher S."/>
            <person name="Freeman R.M."/>
            <person name="Gunawardena J."/>
            <person name="Chu W."/>
            <person name="Stover N.A."/>
            <person name="Gregory B.D."/>
            <person name="Nowacki M."/>
            <person name="Derisi J."/>
            <person name="Roy S.W."/>
            <person name="Marshall W.F."/>
            <person name="Sood P."/>
        </authorList>
    </citation>
    <scope>NUCLEOTIDE SEQUENCE [LARGE SCALE GENOMIC DNA]</scope>
    <source>
        <strain evidence="3">WM001</strain>
    </source>
</reference>
<gene>
    <name evidence="3" type="ORF">SteCoe_13583</name>
    <name evidence="2" type="ORF">SteCoe_18833</name>
</gene>
<feature type="region of interest" description="Disordered" evidence="1">
    <location>
        <begin position="44"/>
        <end position="65"/>
    </location>
</feature>
<keyword evidence="4" id="KW-1185">Reference proteome</keyword>